<keyword evidence="7 9" id="KW-0378">Hydrolase</keyword>
<dbReference type="EC" id="3.1.-.-" evidence="9"/>
<feature type="binding site" evidence="9">
    <location>
        <position position="141"/>
    </location>
    <ligand>
        <name>Zn(2+)</name>
        <dbReference type="ChEBI" id="CHEBI:29105"/>
        <note>catalytic</note>
    </ligand>
</feature>
<dbReference type="InterPro" id="IPR002036">
    <property type="entry name" value="YbeY"/>
</dbReference>
<evidence type="ECO:0000256" key="1">
    <source>
        <dbReference type="ARBA" id="ARBA00010875"/>
    </source>
</evidence>
<evidence type="ECO:0000256" key="7">
    <source>
        <dbReference type="ARBA" id="ARBA00022801"/>
    </source>
</evidence>
<keyword evidence="4 9" id="KW-0540">Nuclease</keyword>
<evidence type="ECO:0000256" key="5">
    <source>
        <dbReference type="ARBA" id="ARBA00022723"/>
    </source>
</evidence>
<comment type="subcellular location">
    <subcellularLocation>
        <location evidence="9">Cytoplasm</location>
    </subcellularLocation>
</comment>
<accession>A0A7I8DT19</accession>
<keyword evidence="8 9" id="KW-0862">Zinc</keyword>
<gene>
    <name evidence="9 10" type="primary">ybeY</name>
    <name evidence="10" type="ORF">bsdcttw_32760</name>
</gene>
<comment type="cofactor">
    <cofactor evidence="9">
        <name>Zn(2+)</name>
        <dbReference type="ChEBI" id="CHEBI:29105"/>
    </cofactor>
    <text evidence="9">Binds 1 zinc ion.</text>
</comment>
<keyword evidence="5 9" id="KW-0479">Metal-binding</keyword>
<dbReference type="SUPFAM" id="SSF55486">
    <property type="entry name" value="Metalloproteases ('zincins'), catalytic domain"/>
    <property type="match status" value="1"/>
</dbReference>
<dbReference type="HAMAP" id="MF_00009">
    <property type="entry name" value="Endoribonucl_YbeY"/>
    <property type="match status" value="1"/>
</dbReference>
<sequence>MTLNFEYETEIELKLDYEPLIRRVVERSLDTENCPYEVELNIILTDNTEIQAINKEYRGIDSPTDVLSFPMVDYETPADFSHLEEEADDYFNPETGELLLGDIIISVEKVMGQAKEYGHSEERELGFLTAHSMLHLFGYDHMEEEEKAVMEEKQREILDSLEITRD</sequence>
<dbReference type="GO" id="GO:0004521">
    <property type="term" value="F:RNA endonuclease activity"/>
    <property type="evidence" value="ECO:0007669"/>
    <property type="project" value="UniProtKB-UniRule"/>
</dbReference>
<name>A0A7I8DT19_9FIRM</name>
<evidence type="ECO:0000313" key="11">
    <source>
        <dbReference type="Proteomes" id="UP000515703"/>
    </source>
</evidence>
<dbReference type="EMBL" id="AP023368">
    <property type="protein sequence ID" value="BCK00236.1"/>
    <property type="molecule type" value="Genomic_DNA"/>
</dbReference>
<keyword evidence="11" id="KW-1185">Reference proteome</keyword>
<dbReference type="AlphaFoldDB" id="A0A7I8DT19"/>
<dbReference type="InterPro" id="IPR023091">
    <property type="entry name" value="MetalPrtase_cat_dom_sf_prd"/>
</dbReference>
<keyword evidence="2 9" id="KW-0690">Ribosome biogenesis</keyword>
<comment type="similarity">
    <text evidence="1 9">Belongs to the endoribonuclease YbeY family.</text>
</comment>
<keyword evidence="9" id="KW-0963">Cytoplasm</keyword>
<evidence type="ECO:0000256" key="2">
    <source>
        <dbReference type="ARBA" id="ARBA00022517"/>
    </source>
</evidence>
<dbReference type="Proteomes" id="UP000515703">
    <property type="component" value="Chromosome"/>
</dbReference>
<reference evidence="10 11" key="2">
    <citation type="submission" date="2020-08" db="EMBL/GenBank/DDBJ databases">
        <authorList>
            <person name="Ueki A."/>
            <person name="Tonouchi A."/>
        </authorList>
    </citation>
    <scope>NUCLEOTIDE SEQUENCE [LARGE SCALE GENOMIC DNA]</scope>
    <source>
        <strain evidence="10 11">CTTW</strain>
    </source>
</reference>
<evidence type="ECO:0000256" key="8">
    <source>
        <dbReference type="ARBA" id="ARBA00022833"/>
    </source>
</evidence>
<organism evidence="10 11">
    <name type="scientific">Anaerocolumna chitinilytica</name>
    <dbReference type="NCBI Taxonomy" id="1727145"/>
    <lineage>
        <taxon>Bacteria</taxon>
        <taxon>Bacillati</taxon>
        <taxon>Bacillota</taxon>
        <taxon>Clostridia</taxon>
        <taxon>Lachnospirales</taxon>
        <taxon>Lachnospiraceae</taxon>
        <taxon>Anaerocolumna</taxon>
    </lineage>
</organism>
<evidence type="ECO:0000256" key="6">
    <source>
        <dbReference type="ARBA" id="ARBA00022759"/>
    </source>
</evidence>
<protein>
    <recommendedName>
        <fullName evidence="9">Endoribonuclease YbeY</fullName>
        <ecNumber evidence="9">3.1.-.-</ecNumber>
    </recommendedName>
</protein>
<dbReference type="PROSITE" id="PS01306">
    <property type="entry name" value="UPF0054"/>
    <property type="match status" value="1"/>
</dbReference>
<dbReference type="GO" id="GO:0006364">
    <property type="term" value="P:rRNA processing"/>
    <property type="evidence" value="ECO:0007669"/>
    <property type="project" value="UniProtKB-UniRule"/>
</dbReference>
<proteinExistence type="inferred from homology"/>
<evidence type="ECO:0000256" key="9">
    <source>
        <dbReference type="HAMAP-Rule" id="MF_00009"/>
    </source>
</evidence>
<dbReference type="GO" id="GO:0008270">
    <property type="term" value="F:zinc ion binding"/>
    <property type="evidence" value="ECO:0007669"/>
    <property type="project" value="UniProtKB-UniRule"/>
</dbReference>
<dbReference type="Gene3D" id="3.40.390.30">
    <property type="entry name" value="Metalloproteases ('zincins'), catalytic domain"/>
    <property type="match status" value="1"/>
</dbReference>
<dbReference type="NCBIfam" id="TIGR00043">
    <property type="entry name" value="rRNA maturation RNase YbeY"/>
    <property type="match status" value="1"/>
</dbReference>
<dbReference type="GO" id="GO:0005737">
    <property type="term" value="C:cytoplasm"/>
    <property type="evidence" value="ECO:0007669"/>
    <property type="project" value="UniProtKB-SubCell"/>
</dbReference>
<feature type="binding site" evidence="9">
    <location>
        <position position="135"/>
    </location>
    <ligand>
        <name>Zn(2+)</name>
        <dbReference type="ChEBI" id="CHEBI:29105"/>
        <note>catalytic</note>
    </ligand>
</feature>
<feature type="binding site" evidence="9">
    <location>
        <position position="131"/>
    </location>
    <ligand>
        <name>Zn(2+)</name>
        <dbReference type="ChEBI" id="CHEBI:29105"/>
        <note>catalytic</note>
    </ligand>
</feature>
<keyword evidence="3 9" id="KW-0698">rRNA processing</keyword>
<keyword evidence="6 9" id="KW-0255">Endonuclease</keyword>
<comment type="function">
    <text evidence="9">Single strand-specific metallo-endoribonuclease involved in late-stage 70S ribosome quality control and in maturation of the 3' terminus of the 16S rRNA.</text>
</comment>
<evidence type="ECO:0000256" key="4">
    <source>
        <dbReference type="ARBA" id="ARBA00022722"/>
    </source>
</evidence>
<reference evidence="10 11" key="1">
    <citation type="submission" date="2020-08" db="EMBL/GenBank/DDBJ databases">
        <title>Draft genome sequencing of an Anaerocolumna strain isolated from anoxic soil subjected to BSD treatment.</title>
        <authorList>
            <person name="Uek A."/>
            <person name="Tonouchi A."/>
        </authorList>
    </citation>
    <scope>NUCLEOTIDE SEQUENCE [LARGE SCALE GENOMIC DNA]</scope>
    <source>
        <strain evidence="10 11">CTTW</strain>
    </source>
</reference>
<dbReference type="KEGG" id="acht:bsdcttw_32760"/>
<evidence type="ECO:0000256" key="3">
    <source>
        <dbReference type="ARBA" id="ARBA00022552"/>
    </source>
</evidence>
<dbReference type="PANTHER" id="PTHR46986">
    <property type="entry name" value="ENDORIBONUCLEASE YBEY, CHLOROPLASTIC"/>
    <property type="match status" value="1"/>
</dbReference>
<evidence type="ECO:0000313" key="10">
    <source>
        <dbReference type="EMBL" id="BCK00236.1"/>
    </source>
</evidence>
<dbReference type="RefSeq" id="WP_185255931.1">
    <property type="nucleotide sequence ID" value="NZ_AP023368.1"/>
</dbReference>
<dbReference type="Pfam" id="PF02130">
    <property type="entry name" value="YbeY"/>
    <property type="match status" value="1"/>
</dbReference>
<dbReference type="GO" id="GO:0004222">
    <property type="term" value="F:metalloendopeptidase activity"/>
    <property type="evidence" value="ECO:0007669"/>
    <property type="project" value="InterPro"/>
</dbReference>
<dbReference type="PANTHER" id="PTHR46986:SF1">
    <property type="entry name" value="ENDORIBONUCLEASE YBEY, CHLOROPLASTIC"/>
    <property type="match status" value="1"/>
</dbReference>
<dbReference type="InterPro" id="IPR020549">
    <property type="entry name" value="YbeY_CS"/>
</dbReference>